<dbReference type="Gene3D" id="3.40.50.2300">
    <property type="match status" value="1"/>
</dbReference>
<dbReference type="AlphaFoldDB" id="A0A3G8ZK47"/>
<dbReference type="PANTHER" id="PTHR48111">
    <property type="entry name" value="REGULATOR OF RPOS"/>
    <property type="match status" value="1"/>
</dbReference>
<dbReference type="InterPro" id="IPR011006">
    <property type="entry name" value="CheY-like_superfamily"/>
</dbReference>
<dbReference type="CDD" id="cd00383">
    <property type="entry name" value="trans_reg_C"/>
    <property type="match status" value="1"/>
</dbReference>
<dbReference type="GO" id="GO:0005829">
    <property type="term" value="C:cytosol"/>
    <property type="evidence" value="ECO:0007669"/>
    <property type="project" value="TreeGrafter"/>
</dbReference>
<protein>
    <submittedName>
        <fullName evidence="6">DNA-binding response regulator</fullName>
    </submittedName>
</protein>
<sequence length="224" mass="24199">MRVLVIEDEQRLADAIGRGLRAVGMAVDVSYDGVDGHEKATMTRYDVLVLDRDLPGMHGDDILADLVASQALTRVLMLTAAADVTSKVEGLSLGADDYLTKPFAFDELVARVRALGRRATPAAPPILRAGNIELDPAKRTVTRDGHFVELTRKEFGILEVLLAADGVVISSEELLERVWDENADPFTTTVRVTMMTLRRKLGEPAVIDTVVGAGYRVASSPAAT</sequence>
<accession>A0A3G8ZK47</accession>
<dbReference type="PROSITE" id="PS50110">
    <property type="entry name" value="RESPONSE_REGULATORY"/>
    <property type="match status" value="1"/>
</dbReference>
<evidence type="ECO:0000313" key="7">
    <source>
        <dbReference type="Proteomes" id="UP000268084"/>
    </source>
</evidence>
<feature type="domain" description="Response regulatory" evidence="4">
    <location>
        <begin position="2"/>
        <end position="116"/>
    </location>
</feature>
<dbReference type="PROSITE" id="PS51755">
    <property type="entry name" value="OMPR_PHOB"/>
    <property type="match status" value="1"/>
</dbReference>
<feature type="DNA-binding region" description="OmpR/PhoB-type" evidence="3">
    <location>
        <begin position="124"/>
        <end position="219"/>
    </location>
</feature>
<evidence type="ECO:0000256" key="1">
    <source>
        <dbReference type="ARBA" id="ARBA00023125"/>
    </source>
</evidence>
<dbReference type="Gene3D" id="6.10.250.690">
    <property type="match status" value="1"/>
</dbReference>
<dbReference type="Proteomes" id="UP000268084">
    <property type="component" value="Chromosome"/>
</dbReference>
<dbReference type="Gene3D" id="1.10.10.10">
    <property type="entry name" value="Winged helix-like DNA-binding domain superfamily/Winged helix DNA-binding domain"/>
    <property type="match status" value="1"/>
</dbReference>
<dbReference type="SUPFAM" id="SSF52172">
    <property type="entry name" value="CheY-like"/>
    <property type="match status" value="1"/>
</dbReference>
<keyword evidence="2" id="KW-0597">Phosphoprotein</keyword>
<dbReference type="InterPro" id="IPR036388">
    <property type="entry name" value="WH-like_DNA-bd_sf"/>
</dbReference>
<feature type="modified residue" description="4-aspartylphosphate" evidence="2">
    <location>
        <position position="51"/>
    </location>
</feature>
<dbReference type="GO" id="GO:0000156">
    <property type="term" value="F:phosphorelay response regulator activity"/>
    <property type="evidence" value="ECO:0007669"/>
    <property type="project" value="TreeGrafter"/>
</dbReference>
<evidence type="ECO:0000259" key="5">
    <source>
        <dbReference type="PROSITE" id="PS51755"/>
    </source>
</evidence>
<evidence type="ECO:0000256" key="3">
    <source>
        <dbReference type="PROSITE-ProRule" id="PRU01091"/>
    </source>
</evidence>
<dbReference type="Pfam" id="PF00486">
    <property type="entry name" value="Trans_reg_C"/>
    <property type="match status" value="1"/>
</dbReference>
<reference evidence="6 7" key="1">
    <citation type="submission" date="2018-11" db="EMBL/GenBank/DDBJ databases">
        <authorList>
            <person name="Da X."/>
        </authorList>
    </citation>
    <scope>NUCLEOTIDE SEQUENCE [LARGE SCALE GENOMIC DNA]</scope>
    <source>
        <strain evidence="6 7">S14-144</strain>
    </source>
</reference>
<proteinExistence type="predicted"/>
<organism evidence="6 7">
    <name type="scientific">Nakamurella antarctica</name>
    <dbReference type="NCBI Taxonomy" id="1902245"/>
    <lineage>
        <taxon>Bacteria</taxon>
        <taxon>Bacillati</taxon>
        <taxon>Actinomycetota</taxon>
        <taxon>Actinomycetes</taxon>
        <taxon>Nakamurellales</taxon>
        <taxon>Nakamurellaceae</taxon>
        <taxon>Nakamurella</taxon>
    </lineage>
</organism>
<dbReference type="RefSeq" id="WP_124798384.1">
    <property type="nucleotide sequence ID" value="NZ_CP034170.1"/>
</dbReference>
<reference evidence="6 7" key="2">
    <citation type="submission" date="2018-12" db="EMBL/GenBank/DDBJ databases">
        <title>Nakamurella antarcticus sp. nov., isolated from Antarctica South Shetland Islands soil.</title>
        <authorList>
            <person name="Peng F."/>
        </authorList>
    </citation>
    <scope>NUCLEOTIDE SEQUENCE [LARGE SCALE GENOMIC DNA]</scope>
    <source>
        <strain evidence="6 7">S14-144</strain>
    </source>
</reference>
<dbReference type="EMBL" id="CP034170">
    <property type="protein sequence ID" value="AZI57699.1"/>
    <property type="molecule type" value="Genomic_DNA"/>
</dbReference>
<dbReference type="SMART" id="SM00862">
    <property type="entry name" value="Trans_reg_C"/>
    <property type="match status" value="1"/>
</dbReference>
<feature type="domain" description="OmpR/PhoB-type" evidence="5">
    <location>
        <begin position="124"/>
        <end position="219"/>
    </location>
</feature>
<dbReference type="InterPro" id="IPR001789">
    <property type="entry name" value="Sig_transdc_resp-reg_receiver"/>
</dbReference>
<dbReference type="Pfam" id="PF00072">
    <property type="entry name" value="Response_reg"/>
    <property type="match status" value="1"/>
</dbReference>
<dbReference type="KEGG" id="nak:EH165_05575"/>
<dbReference type="SMART" id="SM00448">
    <property type="entry name" value="REC"/>
    <property type="match status" value="1"/>
</dbReference>
<dbReference type="GO" id="GO:0006355">
    <property type="term" value="P:regulation of DNA-templated transcription"/>
    <property type="evidence" value="ECO:0007669"/>
    <property type="project" value="InterPro"/>
</dbReference>
<dbReference type="OrthoDB" id="9802426at2"/>
<evidence type="ECO:0000259" key="4">
    <source>
        <dbReference type="PROSITE" id="PS50110"/>
    </source>
</evidence>
<dbReference type="PANTHER" id="PTHR48111:SF36">
    <property type="entry name" value="TRANSCRIPTIONAL REGULATORY PROTEIN CUTR"/>
    <property type="match status" value="1"/>
</dbReference>
<dbReference type="GO" id="GO:0000976">
    <property type="term" value="F:transcription cis-regulatory region binding"/>
    <property type="evidence" value="ECO:0007669"/>
    <property type="project" value="TreeGrafter"/>
</dbReference>
<evidence type="ECO:0000313" key="6">
    <source>
        <dbReference type="EMBL" id="AZI57699.1"/>
    </source>
</evidence>
<keyword evidence="7" id="KW-1185">Reference proteome</keyword>
<dbReference type="InterPro" id="IPR039420">
    <property type="entry name" value="WalR-like"/>
</dbReference>
<dbReference type="GO" id="GO:0032993">
    <property type="term" value="C:protein-DNA complex"/>
    <property type="evidence" value="ECO:0007669"/>
    <property type="project" value="TreeGrafter"/>
</dbReference>
<gene>
    <name evidence="6" type="ORF">EH165_05575</name>
</gene>
<keyword evidence="1 3" id="KW-0238">DNA-binding</keyword>
<name>A0A3G8ZK47_9ACTN</name>
<dbReference type="InterPro" id="IPR001867">
    <property type="entry name" value="OmpR/PhoB-type_DNA-bd"/>
</dbReference>
<evidence type="ECO:0000256" key="2">
    <source>
        <dbReference type="PROSITE-ProRule" id="PRU00169"/>
    </source>
</evidence>